<protein>
    <submittedName>
        <fullName evidence="5">Response regulator</fullName>
    </submittedName>
</protein>
<proteinExistence type="predicted"/>
<keyword evidence="6" id="KW-1185">Reference proteome</keyword>
<evidence type="ECO:0000313" key="6">
    <source>
        <dbReference type="Proteomes" id="UP000309215"/>
    </source>
</evidence>
<dbReference type="Pfam" id="PF00072">
    <property type="entry name" value="Response_reg"/>
    <property type="match status" value="1"/>
</dbReference>
<evidence type="ECO:0000313" key="5">
    <source>
        <dbReference type="EMBL" id="TKC99294.1"/>
    </source>
</evidence>
<feature type="region of interest" description="Disordered" evidence="3">
    <location>
        <begin position="1"/>
        <end position="21"/>
    </location>
</feature>
<feature type="modified residue" description="4-aspartylphosphate" evidence="2">
    <location>
        <position position="73"/>
    </location>
</feature>
<accession>A0A4U1IYG5</accession>
<dbReference type="OrthoDB" id="9808843at2"/>
<dbReference type="PANTHER" id="PTHR44591:SF3">
    <property type="entry name" value="RESPONSE REGULATORY DOMAIN-CONTAINING PROTEIN"/>
    <property type="match status" value="1"/>
</dbReference>
<keyword evidence="1 2" id="KW-0597">Phosphoprotein</keyword>
<organism evidence="5 6">
    <name type="scientific">Polyangium fumosum</name>
    <dbReference type="NCBI Taxonomy" id="889272"/>
    <lineage>
        <taxon>Bacteria</taxon>
        <taxon>Pseudomonadati</taxon>
        <taxon>Myxococcota</taxon>
        <taxon>Polyangia</taxon>
        <taxon>Polyangiales</taxon>
        <taxon>Polyangiaceae</taxon>
        <taxon>Polyangium</taxon>
    </lineage>
</organism>
<sequence length="137" mass="14741">MSPSPNVPAAPPGSPCDKKSGPSVFIVDDDDALVEALSDLLREEGYDVEAHTVASAALARLEAGARPDVILLDYLMPEMKGDAFLAALDRAGIDVPVMVLSAMNESRLDVPVRRVRAMIRKPFDLEKLLDELSRLAA</sequence>
<dbReference type="PROSITE" id="PS50110">
    <property type="entry name" value="RESPONSE_REGULATORY"/>
    <property type="match status" value="1"/>
</dbReference>
<dbReference type="SMART" id="SM00448">
    <property type="entry name" value="REC"/>
    <property type="match status" value="1"/>
</dbReference>
<dbReference type="InterPro" id="IPR011006">
    <property type="entry name" value="CheY-like_superfamily"/>
</dbReference>
<dbReference type="Gene3D" id="3.40.50.2300">
    <property type="match status" value="1"/>
</dbReference>
<name>A0A4U1IYG5_9BACT</name>
<dbReference type="GO" id="GO:0000160">
    <property type="term" value="P:phosphorelay signal transduction system"/>
    <property type="evidence" value="ECO:0007669"/>
    <property type="project" value="InterPro"/>
</dbReference>
<dbReference type="SUPFAM" id="SSF52172">
    <property type="entry name" value="CheY-like"/>
    <property type="match status" value="1"/>
</dbReference>
<dbReference type="InterPro" id="IPR050595">
    <property type="entry name" value="Bact_response_regulator"/>
</dbReference>
<feature type="domain" description="Response regulatory" evidence="4">
    <location>
        <begin position="23"/>
        <end position="136"/>
    </location>
</feature>
<feature type="compositionally biased region" description="Pro residues" evidence="3">
    <location>
        <begin position="1"/>
        <end position="14"/>
    </location>
</feature>
<dbReference type="EMBL" id="SSMQ01000058">
    <property type="protein sequence ID" value="TKC99294.1"/>
    <property type="molecule type" value="Genomic_DNA"/>
</dbReference>
<dbReference type="Proteomes" id="UP000309215">
    <property type="component" value="Unassembled WGS sequence"/>
</dbReference>
<evidence type="ECO:0000256" key="1">
    <source>
        <dbReference type="ARBA" id="ARBA00022553"/>
    </source>
</evidence>
<evidence type="ECO:0000256" key="2">
    <source>
        <dbReference type="PROSITE-ProRule" id="PRU00169"/>
    </source>
</evidence>
<gene>
    <name evidence="5" type="ORF">E8A74_38405</name>
</gene>
<evidence type="ECO:0000256" key="3">
    <source>
        <dbReference type="SAM" id="MobiDB-lite"/>
    </source>
</evidence>
<dbReference type="InterPro" id="IPR001789">
    <property type="entry name" value="Sig_transdc_resp-reg_receiver"/>
</dbReference>
<dbReference type="AlphaFoldDB" id="A0A4U1IYG5"/>
<comment type="caution">
    <text evidence="5">The sequence shown here is derived from an EMBL/GenBank/DDBJ whole genome shotgun (WGS) entry which is preliminary data.</text>
</comment>
<reference evidence="5 6" key="1">
    <citation type="submission" date="2019-04" db="EMBL/GenBank/DDBJ databases">
        <authorList>
            <person name="Li Y."/>
            <person name="Wang J."/>
        </authorList>
    </citation>
    <scope>NUCLEOTIDE SEQUENCE [LARGE SCALE GENOMIC DNA]</scope>
    <source>
        <strain evidence="5 6">DSM 14668</strain>
    </source>
</reference>
<evidence type="ECO:0000259" key="4">
    <source>
        <dbReference type="PROSITE" id="PS50110"/>
    </source>
</evidence>
<dbReference type="PANTHER" id="PTHR44591">
    <property type="entry name" value="STRESS RESPONSE REGULATOR PROTEIN 1"/>
    <property type="match status" value="1"/>
</dbReference>